<evidence type="ECO:0000313" key="1">
    <source>
        <dbReference type="EMBL" id="MBA0088837.1"/>
    </source>
</evidence>
<proteinExistence type="predicted"/>
<gene>
    <name evidence="1" type="ORF">HRJ53_27940</name>
</gene>
<dbReference type="SUPFAM" id="SSF56935">
    <property type="entry name" value="Porins"/>
    <property type="match status" value="1"/>
</dbReference>
<dbReference type="EMBL" id="JACDQQ010002704">
    <property type="protein sequence ID" value="MBA0088837.1"/>
    <property type="molecule type" value="Genomic_DNA"/>
</dbReference>
<protein>
    <submittedName>
        <fullName evidence="1">Uncharacterized protein</fullName>
    </submittedName>
</protein>
<feature type="non-terminal residue" evidence="1">
    <location>
        <position position="1"/>
    </location>
</feature>
<dbReference type="AlphaFoldDB" id="A0A7V8NWP6"/>
<sequence length="432" mass="47823">IPSSLVPSGSSTLGQFSRSEPYHGSNPGWLGDLVSTHKYWAANARMTYTGGVRDFALNESALGLSLGAAANRQILVTGNADRPVAAGDFSLSVFPTGRLTVVNNTSAHNARTVGDSVYNEFDNSTSQGTILMFHYLGIRTVANSTDLNYRVTPWIGFYAGYHYSDRLITTIEGFQTPGVAFQKTPYERDNQMHTGTLGVRIRPIKPLTFNLEGEVGRDDLPFAPISARNYHTLGGRVDYRTRKLRLATEYRELYNVNSPVSISTFSSHSRNYTADLSWSPGERFSLDASYMKLHLDTVSGLVFFAGITAVQLQQMPTLYLSNIHAANLSARFGLARRADLFVGYSITRDTGDGRATAILASAPSPAQALFSSVETFPVDFESPLARLSIRISTKLRWNAGYQFYRYREEFGLISHLQNYRAHTGYTSVSWSF</sequence>
<reference evidence="1" key="1">
    <citation type="submission" date="2020-06" db="EMBL/GenBank/DDBJ databases">
        <title>Legume-microbial interactions unlock mineral nutrients during tropical forest succession.</title>
        <authorList>
            <person name="Epihov D.Z."/>
        </authorList>
    </citation>
    <scope>NUCLEOTIDE SEQUENCE [LARGE SCALE GENOMIC DNA]</scope>
    <source>
        <strain evidence="1">Pan2503</strain>
    </source>
</reference>
<comment type="caution">
    <text evidence="1">The sequence shown here is derived from an EMBL/GenBank/DDBJ whole genome shotgun (WGS) entry which is preliminary data.</text>
</comment>
<evidence type="ECO:0000313" key="2">
    <source>
        <dbReference type="Proteomes" id="UP000567293"/>
    </source>
</evidence>
<keyword evidence="2" id="KW-1185">Reference proteome</keyword>
<accession>A0A7V8NWP6</accession>
<name>A0A7V8NWP6_9BACT</name>
<dbReference type="Proteomes" id="UP000567293">
    <property type="component" value="Unassembled WGS sequence"/>
</dbReference>
<organism evidence="1 2">
    <name type="scientific">Candidatus Acidiferrum panamense</name>
    <dbReference type="NCBI Taxonomy" id="2741543"/>
    <lineage>
        <taxon>Bacteria</taxon>
        <taxon>Pseudomonadati</taxon>
        <taxon>Acidobacteriota</taxon>
        <taxon>Terriglobia</taxon>
        <taxon>Candidatus Acidiferrales</taxon>
        <taxon>Candidatus Acidiferrum</taxon>
    </lineage>
</organism>